<gene>
    <name evidence="2" type="ORF">ACFFIC_20170</name>
</gene>
<evidence type="ECO:0000313" key="3">
    <source>
        <dbReference type="Proteomes" id="UP001589789"/>
    </source>
</evidence>
<organism evidence="2 3">
    <name type="scientific">Muricoccus vinaceus</name>
    <dbReference type="NCBI Taxonomy" id="424704"/>
    <lineage>
        <taxon>Bacteria</taxon>
        <taxon>Pseudomonadati</taxon>
        <taxon>Pseudomonadota</taxon>
        <taxon>Alphaproteobacteria</taxon>
        <taxon>Acetobacterales</taxon>
        <taxon>Roseomonadaceae</taxon>
        <taxon>Muricoccus</taxon>
    </lineage>
</organism>
<dbReference type="InterPro" id="IPR009492">
    <property type="entry name" value="TniQ"/>
</dbReference>
<evidence type="ECO:0000313" key="2">
    <source>
        <dbReference type="EMBL" id="MFC0387840.1"/>
    </source>
</evidence>
<reference evidence="2 3" key="1">
    <citation type="submission" date="2024-09" db="EMBL/GenBank/DDBJ databases">
        <authorList>
            <person name="Sun Q."/>
            <person name="Mori K."/>
        </authorList>
    </citation>
    <scope>NUCLEOTIDE SEQUENCE [LARGE SCALE GENOMIC DNA]</scope>
    <source>
        <strain evidence="2 3">CCM 7468</strain>
    </source>
</reference>
<dbReference type="Pfam" id="PF06527">
    <property type="entry name" value="TniQ"/>
    <property type="match status" value="1"/>
</dbReference>
<evidence type="ECO:0000259" key="1">
    <source>
        <dbReference type="Pfam" id="PF06527"/>
    </source>
</evidence>
<name>A0ABV6IW53_9PROT</name>
<accession>A0ABV6IW53</accession>
<sequence>MTRATGLLPLVPDPKLGEHLLSWVDRLAARYGMTSSEFLAALSRKVGTTKSPIPDRLGEQTVEPFLKVLAERSGVELQMLCQMLPANQNGTLRGAAGRSKEVEWYRGWIGWCQACTREDVGACGEVFGRTAWYSRHHLICERHRRFLTDHCPQCIRQTVEPLPISGRLRLVCRSCAFPIDGLQEREHVALDSLSILYLGDATLEHLTAFQVDLDRALAGLDCCGPWQYGSSAADFIDAATDLCMAFAGPPLQTAGDSRVLTGLSVSDGAAGFAAAASLLAWLNGVDIGVRYKSIHPALSLSPLRLEEFLKHLSYAERVWLRSRRIGRDDRLWRELSRTCAPFVPCGGFTGQRMTPWSVLLLSDLRGKEFIRSRPLLRNHQRPPKGAPRSPTAIVESLIGTLRQELASQNVPGFGGGRKRTITPGRYAAMVETDISALVQHTRRQLGDEPAHAVLHPPPGHSLLHPSGWPPEGHEFIHYLQGRRRRTMRAALVRLSLLVAREPSRGKVPALDPDEIYLRSIP</sequence>
<proteinExistence type="predicted"/>
<keyword evidence="3" id="KW-1185">Reference proteome</keyword>
<dbReference type="Proteomes" id="UP001589789">
    <property type="component" value="Unassembled WGS sequence"/>
</dbReference>
<dbReference type="EMBL" id="JBHLVZ010000070">
    <property type="protein sequence ID" value="MFC0387840.1"/>
    <property type="molecule type" value="Genomic_DNA"/>
</dbReference>
<comment type="caution">
    <text evidence="2">The sequence shown here is derived from an EMBL/GenBank/DDBJ whole genome shotgun (WGS) entry which is preliminary data.</text>
</comment>
<protein>
    <submittedName>
        <fullName evidence="2">TniQ family protein</fullName>
    </submittedName>
</protein>
<feature type="domain" description="TniQ" evidence="1">
    <location>
        <begin position="9"/>
        <end position="147"/>
    </location>
</feature>
<dbReference type="RefSeq" id="WP_377053680.1">
    <property type="nucleotide sequence ID" value="NZ_JBHLVZ010000070.1"/>
</dbReference>